<dbReference type="GO" id="GO:0009289">
    <property type="term" value="C:pilus"/>
    <property type="evidence" value="ECO:0007669"/>
    <property type="project" value="InterPro"/>
</dbReference>
<dbReference type="GO" id="GO:0007155">
    <property type="term" value="P:cell adhesion"/>
    <property type="evidence" value="ECO:0007669"/>
    <property type="project" value="InterPro"/>
</dbReference>
<dbReference type="SUPFAM" id="SSF49401">
    <property type="entry name" value="Bacterial adhesins"/>
    <property type="match status" value="1"/>
</dbReference>
<gene>
    <name evidence="2" type="ORF">CRN84_21185</name>
    <name evidence="3" type="ORF">NCTC12282_05803</name>
</gene>
<dbReference type="Pfam" id="PF05229">
    <property type="entry name" value="SCPU"/>
    <property type="match status" value="1"/>
</dbReference>
<name>A0A2C6DKA4_9GAMM</name>
<evidence type="ECO:0000313" key="2">
    <source>
        <dbReference type="EMBL" id="PHI31666.1"/>
    </source>
</evidence>
<evidence type="ECO:0000259" key="1">
    <source>
        <dbReference type="Pfam" id="PF05229"/>
    </source>
</evidence>
<dbReference type="OrthoDB" id="6506871at2"/>
<dbReference type="InterPro" id="IPR036937">
    <property type="entry name" value="Adhesion_dom_fimbrial_sf"/>
</dbReference>
<accession>A0A2C6DKA4</accession>
<reference evidence="4" key="2">
    <citation type="submission" date="2017-09" db="EMBL/GenBank/DDBJ databases">
        <title>FDA dAtabase for Regulatory Grade micrObial Sequences (FDA-ARGOS): Supporting development and validation of Infectious Disease Dx tests.</title>
        <authorList>
            <person name="Minogue T."/>
            <person name="Wolcott M."/>
            <person name="Wasieloski L."/>
            <person name="Aguilar W."/>
            <person name="Moore D."/>
            <person name="Tallon L."/>
            <person name="Sadzewicz L."/>
            <person name="Ott S."/>
            <person name="Zhao X."/>
            <person name="Nagaraj S."/>
            <person name="Vavikolanu K."/>
            <person name="Aluvathingal J."/>
            <person name="Nadendla S."/>
            <person name="Sichtig H."/>
        </authorList>
    </citation>
    <scope>NUCLEOTIDE SEQUENCE [LARGE SCALE GENOMIC DNA]</scope>
    <source>
        <strain evidence="4">FDAARGOS_387</strain>
    </source>
</reference>
<reference evidence="3 5" key="3">
    <citation type="submission" date="2019-03" db="EMBL/GenBank/DDBJ databases">
        <authorList>
            <consortium name="Pathogen Informatics"/>
        </authorList>
    </citation>
    <scope>NUCLEOTIDE SEQUENCE [LARGE SCALE GENOMIC DNA]</scope>
    <source>
        <strain evidence="3 5">NCTC12282</strain>
    </source>
</reference>
<protein>
    <submittedName>
        <fullName evidence="2">SCPU domain-containing protein</fullName>
    </submittedName>
</protein>
<evidence type="ECO:0000313" key="4">
    <source>
        <dbReference type="Proteomes" id="UP000224974"/>
    </source>
</evidence>
<dbReference type="EMBL" id="CAADJA010000002">
    <property type="protein sequence ID" value="VFS52378.1"/>
    <property type="molecule type" value="Genomic_DNA"/>
</dbReference>
<dbReference type="Proteomes" id="UP000224974">
    <property type="component" value="Unassembled WGS sequence"/>
</dbReference>
<feature type="domain" description="Spore coat protein U/FanG" evidence="1">
    <location>
        <begin position="41"/>
        <end position="189"/>
    </location>
</feature>
<dbReference type="InterPro" id="IPR008966">
    <property type="entry name" value="Adhesion_dom_sf"/>
</dbReference>
<dbReference type="InterPro" id="IPR053167">
    <property type="entry name" value="Spore_coat_component"/>
</dbReference>
<dbReference type="PANTHER" id="PTHR37089">
    <property type="entry name" value="PROTEIN U-RELATED"/>
    <property type="match status" value="1"/>
</dbReference>
<dbReference type="SMART" id="SM00972">
    <property type="entry name" value="SCPU"/>
    <property type="match status" value="1"/>
</dbReference>
<dbReference type="AlphaFoldDB" id="A0A2C6DKA4"/>
<dbReference type="PANTHER" id="PTHR37089:SF3">
    <property type="entry name" value="EXPORTED PROTEIN"/>
    <property type="match status" value="1"/>
</dbReference>
<evidence type="ECO:0000313" key="3">
    <source>
        <dbReference type="EMBL" id="VFS52378.1"/>
    </source>
</evidence>
<dbReference type="Proteomes" id="UP000373449">
    <property type="component" value="Unassembled WGS sequence"/>
</dbReference>
<dbReference type="Gene3D" id="2.60.40.1090">
    <property type="entry name" value="Fimbrial-type adhesion domain"/>
    <property type="match status" value="1"/>
</dbReference>
<reference evidence="2" key="1">
    <citation type="submission" date="2017-09" db="EMBL/GenBank/DDBJ databases">
        <title>FDA dAtabase for Regulatory Grade micrObial Sequences (FDA-ARGOS): Supporting development and validation of Infectious Disease Dx tests.</title>
        <authorList>
            <person name="Minogue T."/>
            <person name="Wolcott M."/>
            <person name="Wasieloski L."/>
            <person name="Aguilar W."/>
            <person name="Moore D."/>
            <person name="Tallon L.J."/>
            <person name="Sadzewicz L."/>
            <person name="Ott S."/>
            <person name="Zhao X."/>
            <person name="Nagaraj S."/>
            <person name="Vavikolanu K."/>
            <person name="Aluvathingal J."/>
            <person name="Nadendla S."/>
            <person name="Sichtig H."/>
        </authorList>
    </citation>
    <scope>NUCLEOTIDE SEQUENCE</scope>
    <source>
        <strain evidence="2">FDAARGOS_387</strain>
    </source>
</reference>
<organism evidence="2 4">
    <name type="scientific">Budvicia aquatica</name>
    <dbReference type="NCBI Taxonomy" id="82979"/>
    <lineage>
        <taxon>Bacteria</taxon>
        <taxon>Pseudomonadati</taxon>
        <taxon>Pseudomonadota</taxon>
        <taxon>Gammaproteobacteria</taxon>
        <taxon>Enterobacterales</taxon>
        <taxon>Budviciaceae</taxon>
        <taxon>Budvicia</taxon>
    </lineage>
</organism>
<proteinExistence type="predicted"/>
<evidence type="ECO:0000313" key="5">
    <source>
        <dbReference type="Proteomes" id="UP000373449"/>
    </source>
</evidence>
<keyword evidence="4" id="KW-1185">Reference proteome</keyword>
<sequence length="192" mass="20312">MMKTIVRLSDNHYRNSLIVTTVLLLNISITPQATSQTLSNPFTVNASIVKGCMLGSASNDPTTFGNINFGNISSLFSDINLVSAQNAGSVVVKCTPGISVTIAIDAGLNSGGSVSNGRFMKMTTGASTLRYQLYQDSNYSTVWGNGSNGGQIYSYTADGTVKPFSLYARLFATTALPAVGQYSDTVNVTITY</sequence>
<dbReference type="RefSeq" id="WP_051323290.1">
    <property type="nucleotide sequence ID" value="NZ_CAADJA010000002.1"/>
</dbReference>
<dbReference type="STRING" id="1111728.GCA_000427805_01496"/>
<dbReference type="EMBL" id="PDDX01000001">
    <property type="protein sequence ID" value="PHI31666.1"/>
    <property type="molecule type" value="Genomic_DNA"/>
</dbReference>
<dbReference type="InterPro" id="IPR007893">
    <property type="entry name" value="Spore_coat_U/FanG"/>
</dbReference>